<comment type="subunit">
    <text evidence="6">Homodimer. Heterotetramer of two MnmE and two MnmG subunits.</text>
</comment>
<dbReference type="InterPro" id="IPR005225">
    <property type="entry name" value="Small_GTP-bd"/>
</dbReference>
<name>A0ABU4PJI0_9SPHN</name>
<feature type="binding site" evidence="6">
    <location>
        <position position="225"/>
    </location>
    <ligand>
        <name>K(+)</name>
        <dbReference type="ChEBI" id="CHEBI:29103"/>
    </ligand>
</feature>
<dbReference type="PANTHER" id="PTHR42714:SF2">
    <property type="entry name" value="TRNA MODIFICATION GTPASE GTPBP3, MITOCHONDRIAL"/>
    <property type="match status" value="1"/>
</dbReference>
<evidence type="ECO:0000256" key="5">
    <source>
        <dbReference type="ARBA" id="ARBA00023134"/>
    </source>
</evidence>
<dbReference type="NCBIfam" id="TIGR00231">
    <property type="entry name" value="small_GTP"/>
    <property type="match status" value="1"/>
</dbReference>
<evidence type="ECO:0000313" key="10">
    <source>
        <dbReference type="EMBL" id="MDX5982889.1"/>
    </source>
</evidence>
<feature type="binding site" evidence="6">
    <location>
        <position position="119"/>
    </location>
    <ligand>
        <name>(6S)-5-formyl-5,6,7,8-tetrahydrofolate</name>
        <dbReference type="ChEBI" id="CHEBI:57457"/>
    </ligand>
</feature>
<evidence type="ECO:0000256" key="2">
    <source>
        <dbReference type="ARBA" id="ARBA00022694"/>
    </source>
</evidence>
<keyword evidence="2 6" id="KW-0819">tRNA processing</keyword>
<feature type="domain" description="G" evidence="7">
    <location>
        <begin position="217"/>
        <end position="309"/>
    </location>
</feature>
<evidence type="ECO:0000313" key="11">
    <source>
        <dbReference type="Proteomes" id="UP001279660"/>
    </source>
</evidence>
<keyword evidence="6 10" id="KW-0378">Hydrolase</keyword>
<protein>
    <recommendedName>
        <fullName evidence="6">tRNA modification GTPase MnmE</fullName>
        <ecNumber evidence="6">3.6.-.-</ecNumber>
    </recommendedName>
</protein>
<dbReference type="InterPro" id="IPR027417">
    <property type="entry name" value="P-loop_NTPase"/>
</dbReference>
<comment type="subcellular location">
    <subcellularLocation>
        <location evidence="6">Cytoplasm</location>
    </subcellularLocation>
</comment>
<feature type="binding site" evidence="6">
    <location>
        <position position="250"/>
    </location>
    <ligand>
        <name>Mg(2+)</name>
        <dbReference type="ChEBI" id="CHEBI:18420"/>
    </ligand>
</feature>
<feature type="domain" description="GTP-binding protein TrmE N-terminal" evidence="8">
    <location>
        <begin position="4"/>
        <end position="118"/>
    </location>
</feature>
<dbReference type="InterPro" id="IPR025867">
    <property type="entry name" value="MnmE_helical"/>
</dbReference>
<dbReference type="InterPro" id="IPR004520">
    <property type="entry name" value="GTPase_MnmE"/>
</dbReference>
<dbReference type="CDD" id="cd14858">
    <property type="entry name" value="TrmE_N"/>
    <property type="match status" value="1"/>
</dbReference>
<feature type="binding site" evidence="6">
    <location>
        <position position="246"/>
    </location>
    <ligand>
        <name>K(+)</name>
        <dbReference type="ChEBI" id="CHEBI:29103"/>
    </ligand>
</feature>
<keyword evidence="6" id="KW-0460">Magnesium</keyword>
<feature type="binding site" evidence="6">
    <location>
        <position position="249"/>
    </location>
    <ligand>
        <name>K(+)</name>
        <dbReference type="ChEBI" id="CHEBI:29103"/>
    </ligand>
</feature>
<dbReference type="InterPro" id="IPR027368">
    <property type="entry name" value="MnmE_dom2"/>
</dbReference>
<dbReference type="Pfam" id="PF12631">
    <property type="entry name" value="MnmE_helical"/>
    <property type="match status" value="1"/>
</dbReference>
<dbReference type="InterPro" id="IPR027266">
    <property type="entry name" value="TrmE/GcvT-like"/>
</dbReference>
<dbReference type="GO" id="GO:0016787">
    <property type="term" value="F:hydrolase activity"/>
    <property type="evidence" value="ECO:0007669"/>
    <property type="project" value="UniProtKB-KW"/>
</dbReference>
<dbReference type="SUPFAM" id="SSF116878">
    <property type="entry name" value="TrmE connector domain"/>
    <property type="match status" value="1"/>
</dbReference>
<dbReference type="EC" id="3.6.-.-" evidence="6"/>
<organism evidence="10 11">
    <name type="scientific">Sphingomonas echinoides</name>
    <dbReference type="NCBI Taxonomy" id="59803"/>
    <lineage>
        <taxon>Bacteria</taxon>
        <taxon>Pseudomonadati</taxon>
        <taxon>Pseudomonadota</taxon>
        <taxon>Alphaproteobacteria</taxon>
        <taxon>Sphingomonadales</taxon>
        <taxon>Sphingomonadaceae</taxon>
        <taxon>Sphingomonas</taxon>
    </lineage>
</organism>
<dbReference type="Pfam" id="PF01926">
    <property type="entry name" value="MMR_HSR1"/>
    <property type="match status" value="1"/>
</dbReference>
<evidence type="ECO:0000256" key="1">
    <source>
        <dbReference type="ARBA" id="ARBA00011043"/>
    </source>
</evidence>
<feature type="binding site" evidence="6">
    <location>
        <position position="21"/>
    </location>
    <ligand>
        <name>(6S)-5-formyl-5,6,7,8-tetrahydrofolate</name>
        <dbReference type="ChEBI" id="CHEBI:57457"/>
    </ligand>
</feature>
<dbReference type="InterPro" id="IPR006073">
    <property type="entry name" value="GTP-bd"/>
</dbReference>
<comment type="function">
    <text evidence="6">Exhibits a very high intrinsic GTPase hydrolysis rate. Involved in the addition of a carboxymethylaminomethyl (cmnm) group at the wobble position (U34) of certain tRNAs, forming tRNA-cmnm(5)s(2)U34.</text>
</comment>
<dbReference type="SUPFAM" id="SSF52540">
    <property type="entry name" value="P-loop containing nucleoside triphosphate hydrolases"/>
    <property type="match status" value="1"/>
</dbReference>
<dbReference type="InterPro" id="IPR018948">
    <property type="entry name" value="GTP-bd_TrmE_N"/>
</dbReference>
<dbReference type="PANTHER" id="PTHR42714">
    <property type="entry name" value="TRNA MODIFICATION GTPASE GTPBP3"/>
    <property type="match status" value="1"/>
</dbReference>
<dbReference type="SUPFAM" id="SSF103025">
    <property type="entry name" value="Folate-binding domain"/>
    <property type="match status" value="1"/>
</dbReference>
<dbReference type="Gene3D" id="1.20.120.430">
    <property type="entry name" value="tRNA modification GTPase MnmE domain 2"/>
    <property type="match status" value="1"/>
</dbReference>
<dbReference type="RefSeq" id="WP_029622751.1">
    <property type="nucleotide sequence ID" value="NZ_JAWXXV010000001.1"/>
</dbReference>
<reference evidence="10 11" key="1">
    <citation type="submission" date="2023-11" db="EMBL/GenBank/DDBJ databases">
        <title>MicrobeMod: A computational toolkit for identifying prokaryotic methylation and restriction-modification with nanopore sequencing.</title>
        <authorList>
            <person name="Crits-Christoph A."/>
            <person name="Kang S.C."/>
            <person name="Lee H."/>
            <person name="Ostrov N."/>
        </authorList>
    </citation>
    <scope>NUCLEOTIDE SEQUENCE [LARGE SCALE GENOMIC DNA]</scope>
    <source>
        <strain evidence="10 11">ATCC 14820</strain>
    </source>
</reference>
<feature type="binding site" evidence="6">
    <location>
        <begin position="244"/>
        <end position="250"/>
    </location>
    <ligand>
        <name>GTP</name>
        <dbReference type="ChEBI" id="CHEBI:37565"/>
    </ligand>
</feature>
<gene>
    <name evidence="6 10" type="primary">mnmE</name>
    <name evidence="6" type="synonym">trmE</name>
    <name evidence="10" type="ORF">SIL82_01335</name>
</gene>
<comment type="similarity">
    <text evidence="1 6">Belongs to the TRAFAC class TrmE-Era-EngA-EngB-Septin-like GTPase superfamily. TrmE GTPase family.</text>
</comment>
<feature type="binding site" evidence="6">
    <location>
        <position position="79"/>
    </location>
    <ligand>
        <name>(6S)-5-formyl-5,6,7,8-tetrahydrofolate</name>
        <dbReference type="ChEBI" id="CHEBI:57457"/>
    </ligand>
</feature>
<evidence type="ECO:0000259" key="7">
    <source>
        <dbReference type="Pfam" id="PF01926"/>
    </source>
</evidence>
<dbReference type="NCBIfam" id="NF003661">
    <property type="entry name" value="PRK05291.1-3"/>
    <property type="match status" value="1"/>
</dbReference>
<dbReference type="CDD" id="cd04164">
    <property type="entry name" value="trmE"/>
    <property type="match status" value="1"/>
</dbReference>
<proteinExistence type="inferred from homology"/>
<keyword evidence="6" id="KW-0963">Cytoplasm</keyword>
<evidence type="ECO:0000259" key="9">
    <source>
        <dbReference type="Pfam" id="PF12631"/>
    </source>
</evidence>
<feature type="binding site" evidence="6">
    <location>
        <position position="229"/>
    </location>
    <ligand>
        <name>Mg(2+)</name>
        <dbReference type="ChEBI" id="CHEBI:18420"/>
    </ligand>
</feature>
<keyword evidence="5 6" id="KW-0342">GTP-binding</keyword>
<dbReference type="EMBL" id="JAWXXV010000001">
    <property type="protein sequence ID" value="MDX5982889.1"/>
    <property type="molecule type" value="Genomic_DNA"/>
</dbReference>
<evidence type="ECO:0000259" key="8">
    <source>
        <dbReference type="Pfam" id="PF10396"/>
    </source>
</evidence>
<dbReference type="HAMAP" id="MF_00379">
    <property type="entry name" value="GTPase_MnmE"/>
    <property type="match status" value="1"/>
</dbReference>
<keyword evidence="4 6" id="KW-0630">Potassium</keyword>
<feature type="binding site" evidence="6">
    <location>
        <begin position="225"/>
        <end position="230"/>
    </location>
    <ligand>
        <name>GTP</name>
        <dbReference type="ChEBI" id="CHEBI:37565"/>
    </ligand>
</feature>
<comment type="caution">
    <text evidence="6">Lacks conserved residue(s) required for the propagation of feature annotation.</text>
</comment>
<dbReference type="Gene3D" id="3.30.1360.120">
    <property type="entry name" value="Probable tRNA modification gtpase trme, domain 1"/>
    <property type="match status" value="1"/>
</dbReference>
<accession>A0ABU4PJI0</accession>
<feature type="binding site" evidence="6">
    <location>
        <begin position="269"/>
        <end position="272"/>
    </location>
    <ligand>
        <name>GTP</name>
        <dbReference type="ChEBI" id="CHEBI:37565"/>
    </ligand>
</feature>
<feature type="binding site" evidence="6">
    <location>
        <position position="244"/>
    </location>
    <ligand>
        <name>K(+)</name>
        <dbReference type="ChEBI" id="CHEBI:29103"/>
    </ligand>
</feature>
<evidence type="ECO:0000256" key="4">
    <source>
        <dbReference type="ARBA" id="ARBA00022958"/>
    </source>
</evidence>
<dbReference type="Proteomes" id="UP001279660">
    <property type="component" value="Unassembled WGS sequence"/>
</dbReference>
<comment type="caution">
    <text evidence="10">The sequence shown here is derived from an EMBL/GenBank/DDBJ whole genome shotgun (WGS) entry which is preliminary data.</text>
</comment>
<dbReference type="Gene3D" id="3.40.50.300">
    <property type="entry name" value="P-loop containing nucleotide triphosphate hydrolases"/>
    <property type="match status" value="1"/>
</dbReference>
<feature type="binding site" evidence="6">
    <location>
        <position position="427"/>
    </location>
    <ligand>
        <name>(6S)-5-formyl-5,6,7,8-tetrahydrofolate</name>
        <dbReference type="ChEBI" id="CHEBI:57457"/>
    </ligand>
</feature>
<evidence type="ECO:0000256" key="3">
    <source>
        <dbReference type="ARBA" id="ARBA00022741"/>
    </source>
</evidence>
<feature type="domain" description="MnmE helical" evidence="9">
    <location>
        <begin position="122"/>
        <end position="424"/>
    </location>
</feature>
<keyword evidence="11" id="KW-1185">Reference proteome</keyword>
<comment type="cofactor">
    <cofactor evidence="6">
        <name>K(+)</name>
        <dbReference type="ChEBI" id="CHEBI:29103"/>
    </cofactor>
    <text evidence="6">Binds 1 potassium ion per subunit.</text>
</comment>
<keyword evidence="3 6" id="KW-0547">Nucleotide-binding</keyword>
<dbReference type="Pfam" id="PF10396">
    <property type="entry name" value="TrmE_N"/>
    <property type="match status" value="1"/>
</dbReference>
<dbReference type="InterPro" id="IPR031168">
    <property type="entry name" value="G_TrmE"/>
</dbReference>
<keyword evidence="6" id="KW-0479">Metal-binding</keyword>
<sequence>MRDTIFATSSGAPPAAIAIVRLSGPEAFAVAQAIAGPLPLPRRAALRALHDPRDGTLLDRALVLVFPGPRTATGEDVVELQIHGGRAVVLAVEVALAAQPGMRHAEAGEFTRRALENGVIDLTEAEGLGDLLSAQTETQRRAALRIAEGGLRANVDRWTDCLIEIAARVEAQLDFSDEDDVTTESSAEIGTALAATATEIARLLAAPPVERLYDGIRVVIAGPPNSGKSTLLNALTGREVAIVSDISGTTRDRIEVPVERGGIAYLLTDTAGLTSTPGDVIERIGIERAAAAIASADVVLWLGDDAPSDRHHLRVHARADLADRAMVPANCAISLSAKTGDGLEDLWTIIAERARAVLPQEDMLTTNRRQRALLAACLGHLQAAGVDDFLIIAEELRGALKALDAVAGRSGIENVLDAVFSRFCIGK</sequence>
<evidence type="ECO:0000256" key="6">
    <source>
        <dbReference type="HAMAP-Rule" id="MF_00379"/>
    </source>
</evidence>